<evidence type="ECO:0000313" key="6">
    <source>
        <dbReference type="Proteomes" id="UP000186406"/>
    </source>
</evidence>
<evidence type="ECO:0000313" key="5">
    <source>
        <dbReference type="EMBL" id="SHO67644.1"/>
    </source>
</evidence>
<feature type="domain" description="Solute-binding protein family 5" evidence="4">
    <location>
        <begin position="75"/>
        <end position="438"/>
    </location>
</feature>
<keyword evidence="3" id="KW-0732">Signal</keyword>
<dbReference type="GO" id="GO:0030288">
    <property type="term" value="C:outer membrane-bounded periplasmic space"/>
    <property type="evidence" value="ECO:0007669"/>
    <property type="project" value="UniProtKB-ARBA"/>
</dbReference>
<name>A0A1M7ZRW2_9HYPH</name>
<evidence type="ECO:0000259" key="4">
    <source>
        <dbReference type="Pfam" id="PF00496"/>
    </source>
</evidence>
<dbReference type="InterPro" id="IPR006311">
    <property type="entry name" value="TAT_signal"/>
</dbReference>
<dbReference type="OrthoDB" id="9801912at2"/>
<comment type="similarity">
    <text evidence="2">Belongs to the bacterial solute-binding protein 5 family.</text>
</comment>
<dbReference type="GO" id="GO:1904680">
    <property type="term" value="F:peptide transmembrane transporter activity"/>
    <property type="evidence" value="ECO:0007669"/>
    <property type="project" value="TreeGrafter"/>
</dbReference>
<proteinExistence type="inferred from homology"/>
<dbReference type="InterPro" id="IPR000914">
    <property type="entry name" value="SBP_5_dom"/>
</dbReference>
<dbReference type="GO" id="GO:0015833">
    <property type="term" value="P:peptide transport"/>
    <property type="evidence" value="ECO:0007669"/>
    <property type="project" value="TreeGrafter"/>
</dbReference>
<dbReference type="SUPFAM" id="SSF53850">
    <property type="entry name" value="Periplasmic binding protein-like II"/>
    <property type="match status" value="1"/>
</dbReference>
<feature type="chain" id="PRO_5012545758" evidence="3">
    <location>
        <begin position="30"/>
        <end position="524"/>
    </location>
</feature>
<gene>
    <name evidence="5" type="ORF">SAMN02745172_04325</name>
</gene>
<keyword evidence="6" id="KW-1185">Reference proteome</keyword>
<dbReference type="PROSITE" id="PS51318">
    <property type="entry name" value="TAT"/>
    <property type="match status" value="1"/>
</dbReference>
<dbReference type="STRING" id="1123029.SAMN02745172_04325"/>
<comment type="subcellular location">
    <subcellularLocation>
        <location evidence="1">Periplasm</location>
    </subcellularLocation>
</comment>
<dbReference type="GO" id="GO:0043190">
    <property type="term" value="C:ATP-binding cassette (ABC) transporter complex"/>
    <property type="evidence" value="ECO:0007669"/>
    <property type="project" value="InterPro"/>
</dbReference>
<dbReference type="EMBL" id="FRXO01000016">
    <property type="protein sequence ID" value="SHO67644.1"/>
    <property type="molecule type" value="Genomic_DNA"/>
</dbReference>
<evidence type="ECO:0000256" key="3">
    <source>
        <dbReference type="SAM" id="SignalP"/>
    </source>
</evidence>
<dbReference type="Proteomes" id="UP000186406">
    <property type="component" value="Unassembled WGS sequence"/>
</dbReference>
<dbReference type="InterPro" id="IPR039424">
    <property type="entry name" value="SBP_5"/>
</dbReference>
<dbReference type="Gene3D" id="3.40.190.10">
    <property type="entry name" value="Periplasmic binding protein-like II"/>
    <property type="match status" value="1"/>
</dbReference>
<dbReference type="InterPro" id="IPR030678">
    <property type="entry name" value="Peptide/Ni-bd"/>
</dbReference>
<reference evidence="5 6" key="1">
    <citation type="submission" date="2016-12" db="EMBL/GenBank/DDBJ databases">
        <authorList>
            <person name="Song W.-J."/>
            <person name="Kurnit D.M."/>
        </authorList>
    </citation>
    <scope>NUCLEOTIDE SEQUENCE [LARGE SCALE GENOMIC DNA]</scope>
    <source>
        <strain evidence="5 6">DSM 19599</strain>
    </source>
</reference>
<evidence type="ECO:0000256" key="2">
    <source>
        <dbReference type="ARBA" id="ARBA00005695"/>
    </source>
</evidence>
<organism evidence="5 6">
    <name type="scientific">Pseudoxanthobacter soli DSM 19599</name>
    <dbReference type="NCBI Taxonomy" id="1123029"/>
    <lineage>
        <taxon>Bacteria</taxon>
        <taxon>Pseudomonadati</taxon>
        <taxon>Pseudomonadota</taxon>
        <taxon>Alphaproteobacteria</taxon>
        <taxon>Hyphomicrobiales</taxon>
        <taxon>Segnochrobactraceae</taxon>
        <taxon>Pseudoxanthobacter</taxon>
    </lineage>
</organism>
<accession>A0A1M7ZRW2</accession>
<evidence type="ECO:0000256" key="1">
    <source>
        <dbReference type="ARBA" id="ARBA00004418"/>
    </source>
</evidence>
<sequence>MHTTRRTILKGMAGLPALFAGLSPLAALAQAGGGDTLRVAAGKPAGDLDPHKYKGLWAIQDLIFEPLIRYGHGGKMEPALATDWQVENAGKLFRVHLRKDVTFQDGTPWDAAAMTWNLDRWIGKDSASWMNASRLFSNYKVLDDHTVEINFKEPVLGLLNEFAYVRPVRFLSPKSVGADGAYAKPVGTGAWIEASADNDGSTFTRFDGYWGDKPGFSRIEVKVLPESRSRMAALRAGEIDLMGGDFLAPIKATEAKTLEKAGIPVAVELGTTTVVIGFNPQRNPALEDLAVRQAMNIGFDRQAIAKVLYQGLAEPAGNLFPASVPLAGTRFPVPARDVEAAKKLLEEAGWVGAPIREKDGKPLKLEMVVSEEQIAGSRSLAEILQAQLGEVGIGITIRSVDHASRHSDIPARVFDLALFTTFGAPYEPFGTIVGLLLSTYDNGVDGKLVIDPQKLDPLVLAATNAPEDEVGAALQAIYDQMHADVSMLPLFYSPAIWAHTARVKGFEVPATEYDLPYRGITLES</sequence>
<protein>
    <submittedName>
        <fullName evidence="5">Nickel transport system substrate-binding protein</fullName>
    </submittedName>
</protein>
<feature type="signal peptide" evidence="3">
    <location>
        <begin position="1"/>
        <end position="29"/>
    </location>
</feature>
<dbReference type="PANTHER" id="PTHR30290">
    <property type="entry name" value="PERIPLASMIC BINDING COMPONENT OF ABC TRANSPORTER"/>
    <property type="match status" value="1"/>
</dbReference>
<dbReference type="AlphaFoldDB" id="A0A1M7ZRW2"/>
<dbReference type="RefSeq" id="WP_073632656.1">
    <property type="nucleotide sequence ID" value="NZ_FRXO01000016.1"/>
</dbReference>
<dbReference type="Gene3D" id="3.10.105.10">
    <property type="entry name" value="Dipeptide-binding Protein, Domain 3"/>
    <property type="match status" value="1"/>
</dbReference>
<dbReference type="PIRSF" id="PIRSF002741">
    <property type="entry name" value="MppA"/>
    <property type="match status" value="1"/>
</dbReference>
<dbReference type="Pfam" id="PF00496">
    <property type="entry name" value="SBP_bac_5"/>
    <property type="match status" value="1"/>
</dbReference>